<keyword evidence="2" id="KW-1185">Reference proteome</keyword>
<organism evidence="1 2">
    <name type="scientific">Caerostris extrusa</name>
    <name type="common">Bark spider</name>
    <name type="synonym">Caerostris bankana</name>
    <dbReference type="NCBI Taxonomy" id="172846"/>
    <lineage>
        <taxon>Eukaryota</taxon>
        <taxon>Metazoa</taxon>
        <taxon>Ecdysozoa</taxon>
        <taxon>Arthropoda</taxon>
        <taxon>Chelicerata</taxon>
        <taxon>Arachnida</taxon>
        <taxon>Araneae</taxon>
        <taxon>Araneomorphae</taxon>
        <taxon>Entelegynae</taxon>
        <taxon>Araneoidea</taxon>
        <taxon>Araneidae</taxon>
        <taxon>Caerostris</taxon>
    </lineage>
</organism>
<dbReference type="EMBL" id="BPLR01018329">
    <property type="protein sequence ID" value="GIY98729.1"/>
    <property type="molecule type" value="Genomic_DNA"/>
</dbReference>
<dbReference type="AlphaFoldDB" id="A0AAV4XXM0"/>
<evidence type="ECO:0000313" key="1">
    <source>
        <dbReference type="EMBL" id="GIY98729.1"/>
    </source>
</evidence>
<name>A0AAV4XXM0_CAEEX</name>
<protein>
    <submittedName>
        <fullName evidence="1">Uncharacterized protein</fullName>
    </submittedName>
</protein>
<reference evidence="1 2" key="1">
    <citation type="submission" date="2021-06" db="EMBL/GenBank/DDBJ databases">
        <title>Caerostris extrusa draft genome.</title>
        <authorList>
            <person name="Kono N."/>
            <person name="Arakawa K."/>
        </authorList>
    </citation>
    <scope>NUCLEOTIDE SEQUENCE [LARGE SCALE GENOMIC DNA]</scope>
</reference>
<comment type="caution">
    <text evidence="1">The sequence shown here is derived from an EMBL/GenBank/DDBJ whole genome shotgun (WGS) entry which is preliminary data.</text>
</comment>
<gene>
    <name evidence="1" type="ORF">CEXT_291231</name>
</gene>
<dbReference type="Proteomes" id="UP001054945">
    <property type="component" value="Unassembled WGS sequence"/>
</dbReference>
<evidence type="ECO:0000313" key="2">
    <source>
        <dbReference type="Proteomes" id="UP001054945"/>
    </source>
</evidence>
<accession>A0AAV4XXM0</accession>
<sequence length="89" mass="10292">MAKKFSNLHFRCFFSYVSHHLKRPPMKMEEARNVTMTTVSKEKTLRHLDLFEKQALNHQDRRECAGCVPLNPPEGVAAGIVRTAENYTM</sequence>
<proteinExistence type="predicted"/>